<dbReference type="GO" id="GO:0005737">
    <property type="term" value="C:cytoplasm"/>
    <property type="evidence" value="ECO:0007669"/>
    <property type="project" value="TreeGrafter"/>
</dbReference>
<dbReference type="InterPro" id="IPR002226">
    <property type="entry name" value="Catalase_haem_BS"/>
</dbReference>
<dbReference type="Gene3D" id="2.40.180.10">
    <property type="entry name" value="Catalase core domain"/>
    <property type="match status" value="2"/>
</dbReference>
<evidence type="ECO:0000256" key="2">
    <source>
        <dbReference type="ARBA" id="ARBA00012314"/>
    </source>
</evidence>
<evidence type="ECO:0000256" key="6">
    <source>
        <dbReference type="ARBA" id="ARBA00023002"/>
    </source>
</evidence>
<dbReference type="EC" id="1.11.1.6" evidence="2"/>
<evidence type="ECO:0000256" key="1">
    <source>
        <dbReference type="ARBA" id="ARBA00001971"/>
    </source>
</evidence>
<evidence type="ECO:0000256" key="4">
    <source>
        <dbReference type="ARBA" id="ARBA00022617"/>
    </source>
</evidence>
<evidence type="ECO:0000256" key="8">
    <source>
        <dbReference type="ARBA" id="ARBA00023324"/>
    </source>
</evidence>
<keyword evidence="4" id="KW-0349">Heme</keyword>
<comment type="cofactor">
    <cofactor evidence="1">
        <name>heme</name>
        <dbReference type="ChEBI" id="CHEBI:30413"/>
    </cofactor>
</comment>
<dbReference type="AlphaFoldDB" id="A0A3B1A934"/>
<dbReference type="PROSITE" id="PS51402">
    <property type="entry name" value="CATALASE_3"/>
    <property type="match status" value="1"/>
</dbReference>
<evidence type="ECO:0000256" key="7">
    <source>
        <dbReference type="ARBA" id="ARBA00023004"/>
    </source>
</evidence>
<dbReference type="SUPFAM" id="SSF56634">
    <property type="entry name" value="Heme-dependent catalase-like"/>
    <property type="match status" value="2"/>
</dbReference>
<evidence type="ECO:0000256" key="3">
    <source>
        <dbReference type="ARBA" id="ARBA00022559"/>
    </source>
</evidence>
<dbReference type="Pfam" id="PF06628">
    <property type="entry name" value="Catalase-rel"/>
    <property type="match status" value="1"/>
</dbReference>
<keyword evidence="7" id="KW-0408">Iron</keyword>
<dbReference type="GO" id="GO:0042542">
    <property type="term" value="P:response to hydrogen peroxide"/>
    <property type="evidence" value="ECO:0007669"/>
    <property type="project" value="TreeGrafter"/>
</dbReference>
<protein>
    <recommendedName>
        <fullName evidence="2">catalase</fullName>
        <ecNumber evidence="2">1.11.1.6</ecNumber>
    </recommendedName>
</protein>
<dbReference type="EMBL" id="UOFV01000299">
    <property type="protein sequence ID" value="VAX02249.1"/>
    <property type="molecule type" value="Genomic_DNA"/>
</dbReference>
<dbReference type="GO" id="GO:0004096">
    <property type="term" value="F:catalase activity"/>
    <property type="evidence" value="ECO:0007669"/>
    <property type="project" value="UniProtKB-EC"/>
</dbReference>
<dbReference type="InterPro" id="IPR024708">
    <property type="entry name" value="Catalase_AS"/>
</dbReference>
<dbReference type="PROSITE" id="PS00438">
    <property type="entry name" value="CATALASE_2"/>
    <property type="match status" value="1"/>
</dbReference>
<dbReference type="InterPro" id="IPR011614">
    <property type="entry name" value="Catalase_core"/>
</dbReference>
<dbReference type="PROSITE" id="PS00437">
    <property type="entry name" value="CATALASE_1"/>
    <property type="match status" value="1"/>
</dbReference>
<organism evidence="10">
    <name type="scientific">hydrothermal vent metagenome</name>
    <dbReference type="NCBI Taxonomy" id="652676"/>
    <lineage>
        <taxon>unclassified sequences</taxon>
        <taxon>metagenomes</taxon>
        <taxon>ecological metagenomes</taxon>
    </lineage>
</organism>
<evidence type="ECO:0000259" key="9">
    <source>
        <dbReference type="SMART" id="SM01060"/>
    </source>
</evidence>
<dbReference type="CDD" id="cd08154">
    <property type="entry name" value="catalase_clade_1"/>
    <property type="match status" value="1"/>
</dbReference>
<dbReference type="SMART" id="SM01060">
    <property type="entry name" value="Catalase"/>
    <property type="match status" value="1"/>
</dbReference>
<dbReference type="InterPro" id="IPR020835">
    <property type="entry name" value="Catalase_sf"/>
</dbReference>
<dbReference type="PANTHER" id="PTHR11465:SF23">
    <property type="entry name" value="CATALASE-2"/>
    <property type="match status" value="1"/>
</dbReference>
<keyword evidence="8" id="KW-0376">Hydrogen peroxide</keyword>
<gene>
    <name evidence="10" type="ORF">MNBD_GAMMA19-77</name>
</gene>
<dbReference type="GO" id="GO:0020037">
    <property type="term" value="F:heme binding"/>
    <property type="evidence" value="ECO:0007669"/>
    <property type="project" value="InterPro"/>
</dbReference>
<reference evidence="10" key="1">
    <citation type="submission" date="2018-06" db="EMBL/GenBank/DDBJ databases">
        <authorList>
            <person name="Zhirakovskaya E."/>
        </authorList>
    </citation>
    <scope>NUCLEOTIDE SEQUENCE</scope>
</reference>
<accession>A0A3B1A934</accession>
<dbReference type="GO" id="GO:0042744">
    <property type="term" value="P:hydrogen peroxide catabolic process"/>
    <property type="evidence" value="ECO:0007669"/>
    <property type="project" value="UniProtKB-KW"/>
</dbReference>
<dbReference type="InterPro" id="IPR010582">
    <property type="entry name" value="Catalase_immune_responsive"/>
</dbReference>
<dbReference type="GO" id="GO:0046872">
    <property type="term" value="F:metal ion binding"/>
    <property type="evidence" value="ECO:0007669"/>
    <property type="project" value="UniProtKB-KW"/>
</dbReference>
<dbReference type="Pfam" id="PF00199">
    <property type="entry name" value="Catalase"/>
    <property type="match status" value="1"/>
</dbReference>
<proteinExistence type="predicted"/>
<evidence type="ECO:0000313" key="10">
    <source>
        <dbReference type="EMBL" id="VAX02249.1"/>
    </source>
</evidence>
<dbReference type="InterPro" id="IPR018028">
    <property type="entry name" value="Catalase"/>
</dbReference>
<dbReference type="PRINTS" id="PR00067">
    <property type="entry name" value="CATALASE"/>
</dbReference>
<keyword evidence="3 10" id="KW-0575">Peroxidase</keyword>
<keyword evidence="5" id="KW-0479">Metal-binding</keyword>
<feature type="domain" description="Catalase core" evidence="9">
    <location>
        <begin position="28"/>
        <end position="408"/>
    </location>
</feature>
<evidence type="ECO:0000256" key="5">
    <source>
        <dbReference type="ARBA" id="ARBA00022723"/>
    </source>
</evidence>
<dbReference type="PANTHER" id="PTHR11465">
    <property type="entry name" value="CATALASE"/>
    <property type="match status" value="1"/>
</dbReference>
<keyword evidence="6 10" id="KW-0560">Oxidoreductase</keyword>
<name>A0A3B1A934_9ZZZZ</name>
<sequence length="617" mass="69267">MKTPMKTTLSVLALAISAATTVNATTLTRDNGAPVGDNQNSYTAGPNGGVLLQDVHLIQKLQRFARERIPERVVHARGTGVHGEFVATRDIRDLTRATVFKKGGKTPVFVRFSTVIHSKGSPETLRDPRGFATKFYTDEGNWDLVGNNLPVFFIRDAIKFPDMVHSLKPSPVTNQQDPNRFFDFFSHVPESTHMLTWVYSDYGTPANLRQMDGWGVHSYKMVDAEGDVTYVKFHWKSRQGIKNLSAKEAAEVQAKDFSHATNDMYAAIAKGDYPKWDLYIKVLKPSQLANFDYNPLDATKMWLDVAETKVGTMTLNRMPDNFFQETEQSAFSPANIVPGIEPSEDRLLQGRVFSYADTQLYRLGANHQHLPINRPQVAVNNWNQDGAGNYGHQKSDVNYQPSRIDVRVEDSHARYSEMALSGNTQQKVIVENQASAQVSEKAVTGNAHQRTVMMKRPIKRPFSQPVERVISDNAHQERIVMERPIKRPFAQPVERVINGNAHSMTTEKKRPIKRPFAQIDMSYSSVSNSEEVVTGNVQQKVNAGKPSFAQAGVLYRSFNETERANLISNLAGDLGKVRDSETKHIMLSYFYQADADFGERLTKAVNGNLEQVKNLAK</sequence>